<dbReference type="GO" id="GO:0022627">
    <property type="term" value="C:cytosolic small ribosomal subunit"/>
    <property type="evidence" value="ECO:0007669"/>
    <property type="project" value="TreeGrafter"/>
</dbReference>
<dbReference type="PANTHER" id="PTHR21569">
    <property type="entry name" value="RIBOSOMAL PROTEIN S9"/>
    <property type="match status" value="1"/>
</dbReference>
<dbReference type="EMBL" id="MLFT02000384">
    <property type="protein sequence ID" value="PHT27568.1"/>
    <property type="molecule type" value="Genomic_DNA"/>
</dbReference>
<organism evidence="5 6">
    <name type="scientific">Capsicum baccatum</name>
    <name type="common">Peruvian pepper</name>
    <dbReference type="NCBI Taxonomy" id="33114"/>
    <lineage>
        <taxon>Eukaryota</taxon>
        <taxon>Viridiplantae</taxon>
        <taxon>Streptophyta</taxon>
        <taxon>Embryophyta</taxon>
        <taxon>Tracheophyta</taxon>
        <taxon>Spermatophyta</taxon>
        <taxon>Magnoliopsida</taxon>
        <taxon>eudicotyledons</taxon>
        <taxon>Gunneridae</taxon>
        <taxon>Pentapetalae</taxon>
        <taxon>asterids</taxon>
        <taxon>lamiids</taxon>
        <taxon>Solanales</taxon>
        <taxon>Solanaceae</taxon>
        <taxon>Solanoideae</taxon>
        <taxon>Capsiceae</taxon>
        <taxon>Capsicum</taxon>
    </lineage>
</organism>
<dbReference type="InterPro" id="IPR000754">
    <property type="entry name" value="Ribosomal_uS9"/>
</dbReference>
<dbReference type="SUPFAM" id="SSF54211">
    <property type="entry name" value="Ribosomal protein S5 domain 2-like"/>
    <property type="match status" value="2"/>
</dbReference>
<evidence type="ECO:0000313" key="5">
    <source>
        <dbReference type="EMBL" id="PHT27568.1"/>
    </source>
</evidence>
<feature type="compositionally biased region" description="Basic residues" evidence="4">
    <location>
        <begin position="413"/>
        <end position="428"/>
    </location>
</feature>
<evidence type="ECO:0000256" key="4">
    <source>
        <dbReference type="SAM" id="MobiDB-lite"/>
    </source>
</evidence>
<keyword evidence="2 5" id="KW-0689">Ribosomal protein</keyword>
<dbReference type="InterPro" id="IPR020568">
    <property type="entry name" value="Ribosomal_Su5_D2-typ_SF"/>
</dbReference>
<sequence>MHLFIPGLPNVIYHATPTGPNRAFGDLIAASGITEEMMDSLLVLRDLDGIQGLPPLSEIEEMRYQKNTRKSSRADIERQKQEEVAKARVKQVDEKGRAYGTGRRKCSIARVWVERGGGKFTVNDKEFDVYFPMLDHRAFLLRPFTETKTLGLWDVRCTVKGGGVSVRLLISYCAQSRTAIKQGDAKEENWNWILDQDWLRSKSPHQLTIASSFSNLSHSSNCLYISLPCLTRLSGWKGFGLVQWFGSGFGGITGNFGEQFPLFLCSSFLCTEMKRICSGVSEYSLFISRFCRESLSKRTFPDLFFSQHLIIQRPRLAEIGRTRYAVSSAGSLGTVNVNLLGFPLELLMQGSDISFLLNWNFFITSAFEINYGQVGAIQLGISRALQNWDPELRPPLREGGYLTRDSRVVERKKPGKAKARKSYQWVKR</sequence>
<name>A0A2G2V3T2_CAPBA</name>
<accession>A0A2G2V3T2</accession>
<evidence type="ECO:0000256" key="1">
    <source>
        <dbReference type="ARBA" id="ARBA00005251"/>
    </source>
</evidence>
<evidence type="ECO:0000256" key="2">
    <source>
        <dbReference type="ARBA" id="ARBA00022980"/>
    </source>
</evidence>
<dbReference type="GO" id="GO:0003735">
    <property type="term" value="F:structural constituent of ribosome"/>
    <property type="evidence" value="ECO:0007669"/>
    <property type="project" value="InterPro"/>
</dbReference>
<proteinExistence type="inferred from homology"/>
<keyword evidence="3" id="KW-0687">Ribonucleoprotein</keyword>
<dbReference type="OrthoDB" id="10254627at2759"/>
<gene>
    <name evidence="5" type="ORF">CQW23_32833</name>
</gene>
<comment type="caution">
    <text evidence="5">The sequence shown here is derived from an EMBL/GenBank/DDBJ whole genome shotgun (WGS) entry which is preliminary data.</text>
</comment>
<evidence type="ECO:0000256" key="3">
    <source>
        <dbReference type="ARBA" id="ARBA00023274"/>
    </source>
</evidence>
<dbReference type="InterPro" id="IPR014721">
    <property type="entry name" value="Ribsml_uS5_D2-typ_fold_subgr"/>
</dbReference>
<comment type="similarity">
    <text evidence="1">Belongs to the universal ribosomal protein uS9 family.</text>
</comment>
<reference evidence="5 6" key="1">
    <citation type="journal article" date="2017" name="Genome Biol.">
        <title>New reference genome sequences of hot pepper reveal the massive evolution of plant disease-resistance genes by retroduplication.</title>
        <authorList>
            <person name="Kim S."/>
            <person name="Park J."/>
            <person name="Yeom S.I."/>
            <person name="Kim Y.M."/>
            <person name="Seo E."/>
            <person name="Kim K.T."/>
            <person name="Kim M.S."/>
            <person name="Lee J.M."/>
            <person name="Cheong K."/>
            <person name="Shin H.S."/>
            <person name="Kim S.B."/>
            <person name="Han K."/>
            <person name="Lee J."/>
            <person name="Park M."/>
            <person name="Lee H.A."/>
            <person name="Lee H.Y."/>
            <person name="Lee Y."/>
            <person name="Oh S."/>
            <person name="Lee J.H."/>
            <person name="Choi E."/>
            <person name="Choi E."/>
            <person name="Lee S.E."/>
            <person name="Jeon J."/>
            <person name="Kim H."/>
            <person name="Choi G."/>
            <person name="Song H."/>
            <person name="Lee J."/>
            <person name="Lee S.C."/>
            <person name="Kwon J.K."/>
            <person name="Lee H.Y."/>
            <person name="Koo N."/>
            <person name="Hong Y."/>
            <person name="Kim R.W."/>
            <person name="Kang W.H."/>
            <person name="Huh J.H."/>
            <person name="Kang B.C."/>
            <person name="Yang T.J."/>
            <person name="Lee Y.H."/>
            <person name="Bennetzen J.L."/>
            <person name="Choi D."/>
        </authorList>
    </citation>
    <scope>NUCLEOTIDE SEQUENCE [LARGE SCALE GENOMIC DNA]</scope>
    <source>
        <strain evidence="6">cv. PBC81</strain>
    </source>
</reference>
<feature type="region of interest" description="Disordered" evidence="4">
    <location>
        <begin position="409"/>
        <end position="428"/>
    </location>
</feature>
<dbReference type="AlphaFoldDB" id="A0A2G2V3T2"/>
<dbReference type="GO" id="GO:0003723">
    <property type="term" value="F:RNA binding"/>
    <property type="evidence" value="ECO:0007669"/>
    <property type="project" value="TreeGrafter"/>
</dbReference>
<evidence type="ECO:0000313" key="6">
    <source>
        <dbReference type="Proteomes" id="UP000224567"/>
    </source>
</evidence>
<dbReference type="Proteomes" id="UP000224567">
    <property type="component" value="Unassembled WGS sequence"/>
</dbReference>
<reference evidence="6" key="2">
    <citation type="journal article" date="2017" name="J. Anim. Genet.">
        <title>Multiple reference genome sequences of hot pepper reveal the massive evolution of plant disease resistance genes by retroduplication.</title>
        <authorList>
            <person name="Kim S."/>
            <person name="Park J."/>
            <person name="Yeom S.-I."/>
            <person name="Kim Y.-M."/>
            <person name="Seo E."/>
            <person name="Kim K.-T."/>
            <person name="Kim M.-S."/>
            <person name="Lee J.M."/>
            <person name="Cheong K."/>
            <person name="Shin H.-S."/>
            <person name="Kim S.-B."/>
            <person name="Han K."/>
            <person name="Lee J."/>
            <person name="Park M."/>
            <person name="Lee H.-A."/>
            <person name="Lee H.-Y."/>
            <person name="Lee Y."/>
            <person name="Oh S."/>
            <person name="Lee J.H."/>
            <person name="Choi E."/>
            <person name="Choi E."/>
            <person name="Lee S.E."/>
            <person name="Jeon J."/>
            <person name="Kim H."/>
            <person name="Choi G."/>
            <person name="Song H."/>
            <person name="Lee J."/>
            <person name="Lee S.-C."/>
            <person name="Kwon J.-K."/>
            <person name="Lee H.-Y."/>
            <person name="Koo N."/>
            <person name="Hong Y."/>
            <person name="Kim R.W."/>
            <person name="Kang W.-H."/>
            <person name="Huh J.H."/>
            <person name="Kang B.-C."/>
            <person name="Yang T.-J."/>
            <person name="Lee Y.-H."/>
            <person name="Bennetzen J.L."/>
            <person name="Choi D."/>
        </authorList>
    </citation>
    <scope>NUCLEOTIDE SEQUENCE [LARGE SCALE GENOMIC DNA]</scope>
    <source>
        <strain evidence="6">cv. PBC81</strain>
    </source>
</reference>
<dbReference type="PANTHER" id="PTHR21569:SF1">
    <property type="entry name" value="SMALL RIBOSOMAL SUBUNIT PROTEIN US9M"/>
    <property type="match status" value="1"/>
</dbReference>
<dbReference type="Gene3D" id="3.30.230.10">
    <property type="match status" value="2"/>
</dbReference>
<keyword evidence="6" id="KW-1185">Reference proteome</keyword>
<protein>
    <submittedName>
        <fullName evidence="5">30S ribosomal protein S9</fullName>
    </submittedName>
</protein>
<dbReference type="GO" id="GO:0006412">
    <property type="term" value="P:translation"/>
    <property type="evidence" value="ECO:0007669"/>
    <property type="project" value="InterPro"/>
</dbReference>
<dbReference type="STRING" id="33114.A0A2G2V3T2"/>
<dbReference type="Pfam" id="PF00380">
    <property type="entry name" value="Ribosomal_S9"/>
    <property type="match status" value="2"/>
</dbReference>